<dbReference type="AlphaFoldDB" id="A0AAD3DUJ3"/>
<keyword evidence="3" id="KW-1185">Reference proteome</keyword>
<proteinExistence type="predicted"/>
<name>A0AAD3DUJ3_9CHLO</name>
<protein>
    <recommendedName>
        <fullName evidence="4">Cytochrome P450</fullName>
    </recommendedName>
</protein>
<dbReference type="InterPro" id="IPR036396">
    <property type="entry name" value="Cyt_P450_sf"/>
</dbReference>
<feature type="transmembrane region" description="Helical" evidence="1">
    <location>
        <begin position="6"/>
        <end position="25"/>
    </location>
</feature>
<sequence length="372" mass="40087">MSETTVYVFTAVIGLVLVLLLGHLAQVRRRGGSGQGSDLPGPRGLPLLGHSLTLRGWGLGLVASLNPSQPATARGSHNRSSNSGSGSERLLATLRQWSEQYGGAFQLQTAGLLGRLLLLPVLGGFDDPRVIVVLSDPAAVHALLALDDDVAPKSRRYYGALARVLHPAGVLSCATAPSAGQTGWVRRSLLHAFSGPELEVDFEVAKAKSLLMARLLLRRGPGAVVDVWEAALRLSLDVMGLSKLGYDFKAVESGGEVLLLRLLREVAAEGAARVRGRRPMGRLAPWLLDSAAEGQNSCRILQEFVEKVLWADIEARGPPPADDVTLAAQLARLRLSCPRCCCSGWSRRGRRRPGRCTVWRGASRRRISWWPS</sequence>
<dbReference type="SUPFAM" id="SSF48264">
    <property type="entry name" value="Cytochrome P450"/>
    <property type="match status" value="1"/>
</dbReference>
<evidence type="ECO:0000313" key="3">
    <source>
        <dbReference type="Proteomes" id="UP001054857"/>
    </source>
</evidence>
<comment type="caution">
    <text evidence="2">The sequence shown here is derived from an EMBL/GenBank/DDBJ whole genome shotgun (WGS) entry which is preliminary data.</text>
</comment>
<dbReference type="Proteomes" id="UP001054857">
    <property type="component" value="Unassembled WGS sequence"/>
</dbReference>
<dbReference type="GO" id="GO:0004497">
    <property type="term" value="F:monooxygenase activity"/>
    <property type="evidence" value="ECO:0007669"/>
    <property type="project" value="InterPro"/>
</dbReference>
<dbReference type="GO" id="GO:0020037">
    <property type="term" value="F:heme binding"/>
    <property type="evidence" value="ECO:0007669"/>
    <property type="project" value="InterPro"/>
</dbReference>
<keyword evidence="1" id="KW-0472">Membrane</keyword>
<keyword evidence="1" id="KW-1133">Transmembrane helix</keyword>
<reference evidence="2 3" key="1">
    <citation type="journal article" date="2021" name="Sci. Rep.">
        <title>Genome sequencing of the multicellular alga Astrephomene provides insights into convergent evolution of germ-soma differentiation.</title>
        <authorList>
            <person name="Yamashita S."/>
            <person name="Yamamoto K."/>
            <person name="Matsuzaki R."/>
            <person name="Suzuki S."/>
            <person name="Yamaguchi H."/>
            <person name="Hirooka S."/>
            <person name="Minakuchi Y."/>
            <person name="Miyagishima S."/>
            <person name="Kawachi M."/>
            <person name="Toyoda A."/>
            <person name="Nozaki H."/>
        </authorList>
    </citation>
    <scope>NUCLEOTIDE SEQUENCE [LARGE SCALE GENOMIC DNA]</scope>
    <source>
        <strain evidence="2 3">NIES-4017</strain>
    </source>
</reference>
<dbReference type="EMBL" id="BMAR01000023">
    <property type="protein sequence ID" value="GFR48389.1"/>
    <property type="molecule type" value="Genomic_DNA"/>
</dbReference>
<evidence type="ECO:0000256" key="1">
    <source>
        <dbReference type="SAM" id="Phobius"/>
    </source>
</evidence>
<accession>A0AAD3DUJ3</accession>
<dbReference type="GO" id="GO:0005506">
    <property type="term" value="F:iron ion binding"/>
    <property type="evidence" value="ECO:0007669"/>
    <property type="project" value="InterPro"/>
</dbReference>
<organism evidence="2 3">
    <name type="scientific">Astrephomene gubernaculifera</name>
    <dbReference type="NCBI Taxonomy" id="47775"/>
    <lineage>
        <taxon>Eukaryota</taxon>
        <taxon>Viridiplantae</taxon>
        <taxon>Chlorophyta</taxon>
        <taxon>core chlorophytes</taxon>
        <taxon>Chlorophyceae</taxon>
        <taxon>CS clade</taxon>
        <taxon>Chlamydomonadales</taxon>
        <taxon>Astrephomenaceae</taxon>
        <taxon>Astrephomene</taxon>
    </lineage>
</organism>
<keyword evidence="1" id="KW-0812">Transmembrane</keyword>
<gene>
    <name evidence="2" type="ORF">Agub_g10282</name>
</gene>
<dbReference type="Gene3D" id="1.10.630.10">
    <property type="entry name" value="Cytochrome P450"/>
    <property type="match status" value="1"/>
</dbReference>
<dbReference type="GO" id="GO:0016705">
    <property type="term" value="F:oxidoreductase activity, acting on paired donors, with incorporation or reduction of molecular oxygen"/>
    <property type="evidence" value="ECO:0007669"/>
    <property type="project" value="InterPro"/>
</dbReference>
<evidence type="ECO:0008006" key="4">
    <source>
        <dbReference type="Google" id="ProtNLM"/>
    </source>
</evidence>
<evidence type="ECO:0000313" key="2">
    <source>
        <dbReference type="EMBL" id="GFR48389.1"/>
    </source>
</evidence>